<proteinExistence type="predicted"/>
<feature type="domain" description="CCHC-type" evidence="3">
    <location>
        <begin position="287"/>
        <end position="302"/>
    </location>
</feature>
<keyword evidence="1" id="KW-0863">Zinc-finger</keyword>
<gene>
    <name evidence="4" type="ORF">AGLY_018231</name>
</gene>
<dbReference type="Pfam" id="PF00098">
    <property type="entry name" value="zf-CCHC"/>
    <property type="match status" value="1"/>
</dbReference>
<organism evidence="4 5">
    <name type="scientific">Aphis glycines</name>
    <name type="common">Soybean aphid</name>
    <dbReference type="NCBI Taxonomy" id="307491"/>
    <lineage>
        <taxon>Eukaryota</taxon>
        <taxon>Metazoa</taxon>
        <taxon>Ecdysozoa</taxon>
        <taxon>Arthropoda</taxon>
        <taxon>Hexapoda</taxon>
        <taxon>Insecta</taxon>
        <taxon>Pterygota</taxon>
        <taxon>Neoptera</taxon>
        <taxon>Paraneoptera</taxon>
        <taxon>Hemiptera</taxon>
        <taxon>Sternorrhyncha</taxon>
        <taxon>Aphidomorpha</taxon>
        <taxon>Aphidoidea</taxon>
        <taxon>Aphididae</taxon>
        <taxon>Aphidini</taxon>
        <taxon>Aphis</taxon>
        <taxon>Aphis</taxon>
    </lineage>
</organism>
<evidence type="ECO:0000256" key="1">
    <source>
        <dbReference type="PROSITE-ProRule" id="PRU00047"/>
    </source>
</evidence>
<evidence type="ECO:0000313" key="5">
    <source>
        <dbReference type="Proteomes" id="UP000475862"/>
    </source>
</evidence>
<keyword evidence="1" id="KW-0479">Metal-binding</keyword>
<comment type="caution">
    <text evidence="4">The sequence shown here is derived from an EMBL/GenBank/DDBJ whole genome shotgun (WGS) entry which is preliminary data.</text>
</comment>
<dbReference type="InterPro" id="IPR036875">
    <property type="entry name" value="Znf_CCHC_sf"/>
</dbReference>
<evidence type="ECO:0000259" key="3">
    <source>
        <dbReference type="PROSITE" id="PS50158"/>
    </source>
</evidence>
<keyword evidence="5" id="KW-1185">Reference proteome</keyword>
<name>A0A6G0SSW6_APHGL</name>
<accession>A0A6G0SSW6</accession>
<sequence length="305" mass="36996">MAFALLQDYINNNTILKARLETRRQGDTESLMSFVTEIENICRQLNKNMNEDEICTYILKGLKETVLHAISLHDNSNLKALKKNLKKFELMQFRINNRGTELSDYTEILNEHVSQLNQKTREKGKEIDELKRQLIERDREYKREINQLRENIQQINITGRKNKSGKKSRESSRNRQYGRDRSLSRERHNYNNIQNDTNKNQDYERKPSYKYVQKNYEHRDNSRDREPNINTNNGRGYRNRSHSRDRDNNREYNYNNRHQYSREHSREKTPERYRGDRYRKEAERIICYRCDEKGHYADKCTNTKN</sequence>
<feature type="region of interest" description="Disordered" evidence="2">
    <location>
        <begin position="154"/>
        <end position="274"/>
    </location>
</feature>
<dbReference type="EMBL" id="VYZN01002959">
    <property type="protein sequence ID" value="KAE9521409.1"/>
    <property type="molecule type" value="Genomic_DNA"/>
</dbReference>
<evidence type="ECO:0000313" key="4">
    <source>
        <dbReference type="EMBL" id="KAE9521409.1"/>
    </source>
</evidence>
<dbReference type="AlphaFoldDB" id="A0A6G0SSW6"/>
<dbReference type="OrthoDB" id="425619at2759"/>
<feature type="compositionally biased region" description="Basic and acidic residues" evidence="2">
    <location>
        <begin position="215"/>
        <end position="227"/>
    </location>
</feature>
<dbReference type="SUPFAM" id="SSF57756">
    <property type="entry name" value="Retrovirus zinc finger-like domains"/>
    <property type="match status" value="1"/>
</dbReference>
<dbReference type="GO" id="GO:0003676">
    <property type="term" value="F:nucleic acid binding"/>
    <property type="evidence" value="ECO:0007669"/>
    <property type="project" value="InterPro"/>
</dbReference>
<dbReference type="InterPro" id="IPR001878">
    <property type="entry name" value="Znf_CCHC"/>
</dbReference>
<dbReference type="Proteomes" id="UP000475862">
    <property type="component" value="Unassembled WGS sequence"/>
</dbReference>
<feature type="compositionally biased region" description="Basic and acidic residues" evidence="2">
    <location>
        <begin position="167"/>
        <end position="189"/>
    </location>
</feature>
<reference evidence="4 5" key="1">
    <citation type="submission" date="2019-08" db="EMBL/GenBank/DDBJ databases">
        <title>The genome of the soybean aphid Biotype 1, its phylome, world population structure and adaptation to the North American continent.</title>
        <authorList>
            <person name="Giordano R."/>
            <person name="Donthu R.K."/>
            <person name="Hernandez A.G."/>
            <person name="Wright C.L."/>
            <person name="Zimin A.V."/>
        </authorList>
    </citation>
    <scope>NUCLEOTIDE SEQUENCE [LARGE SCALE GENOMIC DNA]</scope>
    <source>
        <tissue evidence="4">Whole aphids</tissue>
    </source>
</reference>
<dbReference type="PROSITE" id="PS50158">
    <property type="entry name" value="ZF_CCHC"/>
    <property type="match status" value="1"/>
</dbReference>
<dbReference type="GO" id="GO:0008270">
    <property type="term" value="F:zinc ion binding"/>
    <property type="evidence" value="ECO:0007669"/>
    <property type="project" value="UniProtKB-KW"/>
</dbReference>
<keyword evidence="1" id="KW-0862">Zinc</keyword>
<evidence type="ECO:0000256" key="2">
    <source>
        <dbReference type="SAM" id="MobiDB-lite"/>
    </source>
</evidence>
<protein>
    <recommendedName>
        <fullName evidence="3">CCHC-type domain-containing protein</fullName>
    </recommendedName>
</protein>
<feature type="compositionally biased region" description="Basic and acidic residues" evidence="2">
    <location>
        <begin position="260"/>
        <end position="274"/>
    </location>
</feature>